<proteinExistence type="predicted"/>
<feature type="binding site" evidence="1">
    <location>
        <begin position="101"/>
        <end position="104"/>
    </location>
    <ligand>
        <name>substrate</name>
    </ligand>
</feature>
<dbReference type="Gene3D" id="3.50.30.40">
    <property type="entry name" value="Ribonuclease E inhibitor RraA/RraA-like"/>
    <property type="match status" value="1"/>
</dbReference>
<dbReference type="OrthoDB" id="9812532at2"/>
<dbReference type="PANTHER" id="PTHR33254">
    <property type="entry name" value="4-HYDROXY-4-METHYL-2-OXOGLUTARATE ALDOLASE 3-RELATED"/>
    <property type="match status" value="1"/>
</dbReference>
<dbReference type="Proteomes" id="UP000295673">
    <property type="component" value="Unassembled WGS sequence"/>
</dbReference>
<keyword evidence="1" id="KW-0460">Magnesium</keyword>
<sequence>MTDKDLFALMKEKLFTAVLGDVLDVLGHRRQFLPQPIKPLAQGTKLAGRAMTVLEADFPEGKGHGPLADMPFGLMFAALDDLKEGEIYIASGSSFEYALWGGLMSTRALHLKAAGAILNGYVRDTSEILHLGFPVFSRGAFAQDQGVRGKVIDYRVPIDIEGIRINDGDLVFADDEGVLIVPQEAEKEAIALALEKVATENEVANAIRKGMSSQDAFATFGVM</sequence>
<comment type="cofactor">
    <cofactor evidence="1">
        <name>Mg(2+)</name>
        <dbReference type="ChEBI" id="CHEBI:18420"/>
    </cofactor>
</comment>
<reference evidence="2 3" key="1">
    <citation type="submission" date="2019-03" db="EMBL/GenBank/DDBJ databases">
        <title>Genomic Encyclopedia of Archaeal and Bacterial Type Strains, Phase II (KMG-II): from individual species to whole genera.</title>
        <authorList>
            <person name="Goeker M."/>
        </authorList>
    </citation>
    <scope>NUCLEOTIDE SEQUENCE [LARGE SCALE GENOMIC DNA]</scope>
    <source>
        <strain evidence="2 3">DSM 26433</strain>
    </source>
</reference>
<organism evidence="2 3">
    <name type="scientific">Shimia isoporae</name>
    <dbReference type="NCBI Taxonomy" id="647720"/>
    <lineage>
        <taxon>Bacteria</taxon>
        <taxon>Pseudomonadati</taxon>
        <taxon>Pseudomonadota</taxon>
        <taxon>Alphaproteobacteria</taxon>
        <taxon>Rhodobacterales</taxon>
        <taxon>Roseobacteraceae</taxon>
    </lineage>
</organism>
<dbReference type="GO" id="GO:0046872">
    <property type="term" value="F:metal ion binding"/>
    <property type="evidence" value="ECO:0007669"/>
    <property type="project" value="UniProtKB-KW"/>
</dbReference>
<feature type="binding site" evidence="1">
    <location>
        <position position="124"/>
    </location>
    <ligand>
        <name>Mg(2+)</name>
        <dbReference type="ChEBI" id="CHEBI:18420"/>
    </ligand>
</feature>
<name>A0A4V2Q4B5_9RHOB</name>
<dbReference type="InterPro" id="IPR036704">
    <property type="entry name" value="RraA/RraA-like_sf"/>
</dbReference>
<accession>A0A4V2Q4B5</accession>
<dbReference type="SUPFAM" id="SSF89562">
    <property type="entry name" value="RraA-like"/>
    <property type="match status" value="1"/>
</dbReference>
<dbReference type="AlphaFoldDB" id="A0A4V2Q4B5"/>
<protein>
    <submittedName>
        <fullName evidence="2">Regulator of RNase E activity RraA</fullName>
    </submittedName>
</protein>
<dbReference type="EMBL" id="SMGR01000001">
    <property type="protein sequence ID" value="TCL10310.1"/>
    <property type="molecule type" value="Genomic_DNA"/>
</dbReference>
<dbReference type="GO" id="GO:0008948">
    <property type="term" value="F:oxaloacetate decarboxylase activity"/>
    <property type="evidence" value="ECO:0007669"/>
    <property type="project" value="TreeGrafter"/>
</dbReference>
<comment type="caution">
    <text evidence="2">The sequence shown here is derived from an EMBL/GenBank/DDBJ whole genome shotgun (WGS) entry which is preliminary data.</text>
</comment>
<evidence type="ECO:0000256" key="1">
    <source>
        <dbReference type="PIRSR" id="PIRSR605493-1"/>
    </source>
</evidence>
<dbReference type="Pfam" id="PF03737">
    <property type="entry name" value="RraA-like"/>
    <property type="match status" value="1"/>
</dbReference>
<dbReference type="PANTHER" id="PTHR33254:SF28">
    <property type="entry name" value="4-HYDROXY-4-METHYL-2-OXOGLUTARATE ALDOLASE"/>
    <property type="match status" value="1"/>
</dbReference>
<evidence type="ECO:0000313" key="3">
    <source>
        <dbReference type="Proteomes" id="UP000295673"/>
    </source>
</evidence>
<gene>
    <name evidence="2" type="ORF">BXY66_2379</name>
</gene>
<evidence type="ECO:0000313" key="2">
    <source>
        <dbReference type="EMBL" id="TCL10310.1"/>
    </source>
</evidence>
<feature type="binding site" evidence="1">
    <location>
        <position position="123"/>
    </location>
    <ligand>
        <name>substrate</name>
    </ligand>
</feature>
<keyword evidence="1" id="KW-0479">Metal-binding</keyword>
<dbReference type="GO" id="GO:0047443">
    <property type="term" value="F:4-hydroxy-4-methyl-2-oxoglutarate aldolase activity"/>
    <property type="evidence" value="ECO:0007669"/>
    <property type="project" value="TreeGrafter"/>
</dbReference>
<keyword evidence="3" id="KW-1185">Reference proteome</keyword>
<dbReference type="InterPro" id="IPR005493">
    <property type="entry name" value="RraA/RraA-like"/>
</dbReference>
<dbReference type="RefSeq" id="WP_132860269.1">
    <property type="nucleotide sequence ID" value="NZ_SMGR01000001.1"/>
</dbReference>
<dbReference type="CDD" id="cd16841">
    <property type="entry name" value="RraA_family"/>
    <property type="match status" value="1"/>
</dbReference>